<dbReference type="Pfam" id="PF02464">
    <property type="entry name" value="CinA"/>
    <property type="match status" value="1"/>
</dbReference>
<accession>A0A0D6MIQ1</accession>
<protein>
    <submittedName>
        <fullName evidence="2">CinA domain-containing protein</fullName>
    </submittedName>
</protein>
<dbReference type="NCBIfam" id="TIGR00199">
    <property type="entry name" value="PncC_domain"/>
    <property type="match status" value="1"/>
</dbReference>
<reference evidence="2 3" key="1">
    <citation type="submission" date="2012-10" db="EMBL/GenBank/DDBJ databases">
        <title>Genome sequencing of Tanticharoenia sakaeratensis NBRC 103193.</title>
        <authorList>
            <person name="Azuma Y."/>
            <person name="Hadano H."/>
            <person name="Hirakawa H."/>
            <person name="Matsushita K."/>
        </authorList>
    </citation>
    <scope>NUCLEOTIDE SEQUENCE [LARGE SCALE GENOMIC DNA]</scope>
    <source>
        <strain evidence="2 3">NBRC 103193</strain>
    </source>
</reference>
<evidence type="ECO:0000313" key="2">
    <source>
        <dbReference type="EMBL" id="GAN53361.1"/>
    </source>
</evidence>
<dbReference type="STRING" id="1231623.Tasa_009_156"/>
<dbReference type="Gene3D" id="3.90.950.20">
    <property type="entry name" value="CinA-like"/>
    <property type="match status" value="1"/>
</dbReference>
<proteinExistence type="predicted"/>
<dbReference type="Proteomes" id="UP000032679">
    <property type="component" value="Unassembled WGS sequence"/>
</dbReference>
<sequence length="163" mass="16501">MVDNQVMRVLDAFRRQSLRIVTAESCTGGLIAAALTEIGGSSDAVEGGFVTYSNALKQSALGVQAATLQIHGAVSEATVAEMAEGALRSAPDASVSIAVSGVAGPGGGSPDKPVGLVCFGWMRRGHAALSAARNFPGDRRAVRAATVGYALTLLEQIAADASD</sequence>
<gene>
    <name evidence="2" type="ORF">Tasa_009_156</name>
</gene>
<comment type="caution">
    <text evidence="2">The sequence shown here is derived from an EMBL/GenBank/DDBJ whole genome shotgun (WGS) entry which is preliminary data.</text>
</comment>
<dbReference type="SUPFAM" id="SSF142433">
    <property type="entry name" value="CinA-like"/>
    <property type="match status" value="1"/>
</dbReference>
<name>A0A0D6MIQ1_9PROT</name>
<dbReference type="EMBL" id="BALE01000009">
    <property type="protein sequence ID" value="GAN53361.1"/>
    <property type="molecule type" value="Genomic_DNA"/>
</dbReference>
<dbReference type="AlphaFoldDB" id="A0A0D6MIQ1"/>
<keyword evidence="3" id="KW-1185">Reference proteome</keyword>
<dbReference type="RefSeq" id="WP_048847203.1">
    <property type="nucleotide sequence ID" value="NZ_BALE01000009.1"/>
</dbReference>
<dbReference type="OrthoDB" id="9801454at2"/>
<organism evidence="2 3">
    <name type="scientific">Tanticharoenia sakaeratensis NBRC 103193</name>
    <dbReference type="NCBI Taxonomy" id="1231623"/>
    <lineage>
        <taxon>Bacteria</taxon>
        <taxon>Pseudomonadati</taxon>
        <taxon>Pseudomonadota</taxon>
        <taxon>Alphaproteobacteria</taxon>
        <taxon>Acetobacterales</taxon>
        <taxon>Acetobacteraceae</taxon>
        <taxon>Tanticharoenia</taxon>
    </lineage>
</organism>
<dbReference type="InterPro" id="IPR008136">
    <property type="entry name" value="CinA_C"/>
</dbReference>
<evidence type="ECO:0000259" key="1">
    <source>
        <dbReference type="Pfam" id="PF02464"/>
    </source>
</evidence>
<evidence type="ECO:0000313" key="3">
    <source>
        <dbReference type="Proteomes" id="UP000032679"/>
    </source>
</evidence>
<dbReference type="InterPro" id="IPR036653">
    <property type="entry name" value="CinA-like_C"/>
</dbReference>
<feature type="domain" description="CinA C-terminal" evidence="1">
    <location>
        <begin position="8"/>
        <end position="156"/>
    </location>
</feature>